<dbReference type="AlphaFoldDB" id="L9WWD6"/>
<dbReference type="PATRIC" id="fig|1227497.3.peg.4256"/>
<evidence type="ECO:0000313" key="4">
    <source>
        <dbReference type="EMBL" id="ELY53775.1"/>
    </source>
</evidence>
<evidence type="ECO:0000313" key="5">
    <source>
        <dbReference type="Proteomes" id="UP000011688"/>
    </source>
</evidence>
<feature type="region of interest" description="Disordered" evidence="2">
    <location>
        <begin position="199"/>
        <end position="287"/>
    </location>
</feature>
<feature type="compositionally biased region" description="Basic and acidic residues" evidence="2">
    <location>
        <begin position="216"/>
        <end position="243"/>
    </location>
</feature>
<name>L9WWD6_9EURY</name>
<sequence length="326" mass="36107">MTVPVIVRSDLGDEEVQTRVSLGGDDELFVADSSSIVYRAEGLLTDESTEELTYDANRLTVSEGRRKTSLVLEYPLSGTAEVTVPASKTDDVLRPVLAGVLRANDVIDPDESLIEVYRFSELTLILTERRLIEHVGTAVWDEGYEAYHFRDVTNLSFEEGDVATRIVLEVDGRPQRIKAPNDAADDLRERLKRALVDYYERTSEPVPEEPDPLAESQERGEEPTERPSRSRRAVRSEPARADGQRAAVESRPPMAGTADGATADATQNVARAAVADSTGSDGDDAASQEVLERLEALEDAIERQNERLEAQQQTIERLIDELRQGR</sequence>
<comment type="caution">
    <text evidence="4">The sequence shown here is derived from an EMBL/GenBank/DDBJ whole genome shotgun (WGS) entry which is preliminary data.</text>
</comment>
<keyword evidence="5" id="KW-1185">Reference proteome</keyword>
<keyword evidence="1" id="KW-0175">Coiled coil</keyword>
<protein>
    <recommendedName>
        <fullName evidence="3">DUF7115 domain-containing protein</fullName>
    </recommendedName>
</protein>
<feature type="coiled-coil region" evidence="1">
    <location>
        <begin position="287"/>
        <end position="325"/>
    </location>
</feature>
<gene>
    <name evidence="4" type="ORF">C491_20741</name>
</gene>
<organism evidence="4 5">
    <name type="scientific">Natronococcus amylolyticus DSM 10524</name>
    <dbReference type="NCBI Taxonomy" id="1227497"/>
    <lineage>
        <taxon>Archaea</taxon>
        <taxon>Methanobacteriati</taxon>
        <taxon>Methanobacteriota</taxon>
        <taxon>Stenosarchaea group</taxon>
        <taxon>Halobacteria</taxon>
        <taxon>Halobacteriales</taxon>
        <taxon>Natrialbaceae</taxon>
        <taxon>Natronococcus</taxon>
    </lineage>
</organism>
<dbReference type="Pfam" id="PF23428">
    <property type="entry name" value="DUF7115"/>
    <property type="match status" value="1"/>
</dbReference>
<dbReference type="RefSeq" id="WP_005559742.1">
    <property type="nucleotide sequence ID" value="NZ_AOIB01000040.1"/>
</dbReference>
<evidence type="ECO:0000259" key="3">
    <source>
        <dbReference type="Pfam" id="PF23428"/>
    </source>
</evidence>
<dbReference type="eggNOG" id="arCOG04660">
    <property type="taxonomic scope" value="Archaea"/>
</dbReference>
<reference evidence="4 5" key="1">
    <citation type="journal article" date="2014" name="PLoS Genet.">
        <title>Phylogenetically driven sequencing of extremely halophilic archaea reveals strategies for static and dynamic osmo-response.</title>
        <authorList>
            <person name="Becker E.A."/>
            <person name="Seitzer P.M."/>
            <person name="Tritt A."/>
            <person name="Larsen D."/>
            <person name="Krusor M."/>
            <person name="Yao A.I."/>
            <person name="Wu D."/>
            <person name="Madern D."/>
            <person name="Eisen J.A."/>
            <person name="Darling A.E."/>
            <person name="Facciotti M.T."/>
        </authorList>
    </citation>
    <scope>NUCLEOTIDE SEQUENCE [LARGE SCALE GENOMIC DNA]</scope>
    <source>
        <strain evidence="4 5">DSM 10524</strain>
    </source>
</reference>
<feature type="compositionally biased region" description="Low complexity" evidence="2">
    <location>
        <begin position="255"/>
        <end position="280"/>
    </location>
</feature>
<dbReference type="OrthoDB" id="307384at2157"/>
<evidence type="ECO:0000256" key="2">
    <source>
        <dbReference type="SAM" id="MobiDB-lite"/>
    </source>
</evidence>
<dbReference type="EMBL" id="AOIB01000040">
    <property type="protein sequence ID" value="ELY53775.1"/>
    <property type="molecule type" value="Genomic_DNA"/>
</dbReference>
<feature type="domain" description="DUF7115" evidence="3">
    <location>
        <begin position="1"/>
        <end position="108"/>
    </location>
</feature>
<dbReference type="Proteomes" id="UP000011688">
    <property type="component" value="Unassembled WGS sequence"/>
</dbReference>
<proteinExistence type="predicted"/>
<dbReference type="InterPro" id="IPR055539">
    <property type="entry name" value="DUF7115"/>
</dbReference>
<accession>L9WWD6</accession>
<evidence type="ECO:0000256" key="1">
    <source>
        <dbReference type="SAM" id="Coils"/>
    </source>
</evidence>